<dbReference type="SMART" id="SM00382">
    <property type="entry name" value="AAA"/>
    <property type="match status" value="2"/>
</dbReference>
<keyword evidence="3" id="KW-0547">Nucleotide-binding</keyword>
<dbReference type="Gene3D" id="3.40.50.300">
    <property type="entry name" value="P-loop containing nucleotide triphosphate hydrolases"/>
    <property type="match status" value="2"/>
</dbReference>
<dbReference type="Pfam" id="PF08352">
    <property type="entry name" value="oligo_HPY"/>
    <property type="match status" value="2"/>
</dbReference>
<evidence type="ECO:0000256" key="2">
    <source>
        <dbReference type="ARBA" id="ARBA00022448"/>
    </source>
</evidence>
<evidence type="ECO:0000256" key="1">
    <source>
        <dbReference type="ARBA" id="ARBA00005417"/>
    </source>
</evidence>
<dbReference type="CDD" id="cd03257">
    <property type="entry name" value="ABC_NikE_OppD_transporters"/>
    <property type="match status" value="2"/>
</dbReference>
<dbReference type="GO" id="GO:0005524">
    <property type="term" value="F:ATP binding"/>
    <property type="evidence" value="ECO:0007669"/>
    <property type="project" value="UniProtKB-KW"/>
</dbReference>
<dbReference type="PROSITE" id="PS50893">
    <property type="entry name" value="ABC_TRANSPORTER_2"/>
    <property type="match status" value="2"/>
</dbReference>
<dbReference type="Pfam" id="PF00005">
    <property type="entry name" value="ABC_tran"/>
    <property type="match status" value="2"/>
</dbReference>
<dbReference type="PANTHER" id="PTHR43776:SF7">
    <property type="entry name" value="D,D-DIPEPTIDE TRANSPORT ATP-BINDING PROTEIN DDPF-RELATED"/>
    <property type="match status" value="1"/>
</dbReference>
<evidence type="ECO:0000256" key="4">
    <source>
        <dbReference type="ARBA" id="ARBA00022840"/>
    </source>
</evidence>
<dbReference type="NCBIfam" id="NF008453">
    <property type="entry name" value="PRK11308.1"/>
    <property type="match status" value="2"/>
</dbReference>
<sequence length="687" mass="75833">MLSKRQIRSYVLSSVVPMTELDSFDPVAESLSDNCDGFHGSTLCKVNDSVPETSNGSLVLDNGSPVLEIDQLRTYFHGDEGITKAVDDVTFQIAPGETLGLVGESGSGKSVTSLSVMRLLPEVGASIEGGSISLLGRDMVKLSRSELEDIRGRDISMIFQEPGTSLNPVFKAGWQVAEAIRLHQNVTKAEARQKTIELFDEVGIPDPERRVDSFPHEMSGGQKQRVMIAMALSCNPKLLIADEPTTALDVTIQAQILNLIRKLRDERGMAVLFITHDLGVIAEIADHVAVMYRGKLVEQGSIEDIFQNPQHPYTKGLLACRPKLDSPFRRLPTVSDFMSTTIEADGTLRIEEKSLSEAELLKLEQSGRPRLLHPRSTVESLGYEVPSENTENAPQFVEEGTQPLLSIRNLKVYYPILTGILRRKTGDVKAVDDISLDVYPGQTLGLVGESGCGKTTTGRAILRLIPITDGTVTFENMEVSSMAESKLRGLRRRMQIIFQDPYNSLNPRMSIEAMLTEPMAVHNLAATHPERRDKAAALLEEVGLLPEHLSRYPHEFSGGQRQRICIARALAVEPDFIICDESVSALDVSVQAQVLNLLKDLQEKRGLTYIFISHDLSVVKFMSDMMAVMNAGKIVEFGPSDAIYANPREDYTKRLIAAIPNDSIENIRRLRSEREAAGALRRSNQAV</sequence>
<evidence type="ECO:0000256" key="3">
    <source>
        <dbReference type="ARBA" id="ARBA00022741"/>
    </source>
</evidence>
<accession>A0A517T6J9</accession>
<dbReference type="InterPro" id="IPR017871">
    <property type="entry name" value="ABC_transporter-like_CS"/>
</dbReference>
<dbReference type="InterPro" id="IPR013563">
    <property type="entry name" value="Oligopep_ABC_C"/>
</dbReference>
<dbReference type="GO" id="GO:0015833">
    <property type="term" value="P:peptide transport"/>
    <property type="evidence" value="ECO:0007669"/>
    <property type="project" value="InterPro"/>
</dbReference>
<evidence type="ECO:0000259" key="5">
    <source>
        <dbReference type="PROSITE" id="PS50893"/>
    </source>
</evidence>
<keyword evidence="4 6" id="KW-0067">ATP-binding</keyword>
<feature type="domain" description="ABC transporter" evidence="5">
    <location>
        <begin position="67"/>
        <end position="318"/>
    </location>
</feature>
<dbReference type="KEGG" id="chya:V22_12180"/>
<organism evidence="6 7">
    <name type="scientific">Calycomorphotria hydatis</name>
    <dbReference type="NCBI Taxonomy" id="2528027"/>
    <lineage>
        <taxon>Bacteria</taxon>
        <taxon>Pseudomonadati</taxon>
        <taxon>Planctomycetota</taxon>
        <taxon>Planctomycetia</taxon>
        <taxon>Planctomycetales</taxon>
        <taxon>Planctomycetaceae</taxon>
        <taxon>Calycomorphotria</taxon>
    </lineage>
</organism>
<dbReference type="EC" id="3.6.3.-" evidence="6"/>
<protein>
    <submittedName>
        <fullName evidence="6">Glutathione import ATP-binding protein GsiA</fullName>
        <ecNumber evidence="6">3.6.3.-</ecNumber>
    </submittedName>
</protein>
<reference evidence="6 7" key="1">
    <citation type="submission" date="2019-02" db="EMBL/GenBank/DDBJ databases">
        <title>Deep-cultivation of Planctomycetes and their phenomic and genomic characterization uncovers novel biology.</title>
        <authorList>
            <person name="Wiegand S."/>
            <person name="Jogler M."/>
            <person name="Boedeker C."/>
            <person name="Pinto D."/>
            <person name="Vollmers J."/>
            <person name="Rivas-Marin E."/>
            <person name="Kohn T."/>
            <person name="Peeters S.H."/>
            <person name="Heuer A."/>
            <person name="Rast P."/>
            <person name="Oberbeckmann S."/>
            <person name="Bunk B."/>
            <person name="Jeske O."/>
            <person name="Meyerdierks A."/>
            <person name="Storesund J.E."/>
            <person name="Kallscheuer N."/>
            <person name="Luecker S."/>
            <person name="Lage O.M."/>
            <person name="Pohl T."/>
            <person name="Merkel B.J."/>
            <person name="Hornburger P."/>
            <person name="Mueller R.-W."/>
            <person name="Bruemmer F."/>
            <person name="Labrenz M."/>
            <person name="Spormann A.M."/>
            <person name="Op den Camp H."/>
            <person name="Overmann J."/>
            <person name="Amann R."/>
            <person name="Jetten M.S.M."/>
            <person name="Mascher T."/>
            <person name="Medema M.H."/>
            <person name="Devos D.P."/>
            <person name="Kaster A.-K."/>
            <person name="Ovreas L."/>
            <person name="Rohde M."/>
            <person name="Galperin M.Y."/>
            <person name="Jogler C."/>
        </authorList>
    </citation>
    <scope>NUCLEOTIDE SEQUENCE [LARGE SCALE GENOMIC DNA]</scope>
    <source>
        <strain evidence="6 7">V22</strain>
    </source>
</reference>
<evidence type="ECO:0000313" key="6">
    <source>
        <dbReference type="EMBL" id="QDT63988.1"/>
    </source>
</evidence>
<name>A0A517T6J9_9PLAN</name>
<keyword evidence="7" id="KW-1185">Reference proteome</keyword>
<dbReference type="PANTHER" id="PTHR43776">
    <property type="entry name" value="TRANSPORT ATP-BINDING PROTEIN"/>
    <property type="match status" value="1"/>
</dbReference>
<dbReference type="SUPFAM" id="SSF52540">
    <property type="entry name" value="P-loop containing nucleoside triphosphate hydrolases"/>
    <property type="match status" value="2"/>
</dbReference>
<evidence type="ECO:0000313" key="7">
    <source>
        <dbReference type="Proteomes" id="UP000319976"/>
    </source>
</evidence>
<feature type="domain" description="ABC transporter" evidence="5">
    <location>
        <begin position="407"/>
        <end position="656"/>
    </location>
</feature>
<dbReference type="EMBL" id="CP036316">
    <property type="protein sequence ID" value="QDT63988.1"/>
    <property type="molecule type" value="Genomic_DNA"/>
</dbReference>
<dbReference type="Proteomes" id="UP000319976">
    <property type="component" value="Chromosome"/>
</dbReference>
<dbReference type="GO" id="GO:0016887">
    <property type="term" value="F:ATP hydrolysis activity"/>
    <property type="evidence" value="ECO:0007669"/>
    <property type="project" value="InterPro"/>
</dbReference>
<dbReference type="NCBIfam" id="NF007739">
    <property type="entry name" value="PRK10419.1"/>
    <property type="match status" value="2"/>
</dbReference>
<dbReference type="FunFam" id="3.40.50.300:FF:000016">
    <property type="entry name" value="Oligopeptide ABC transporter ATP-binding component"/>
    <property type="match status" value="2"/>
</dbReference>
<comment type="similarity">
    <text evidence="1">Belongs to the ABC transporter superfamily.</text>
</comment>
<keyword evidence="6" id="KW-0378">Hydrolase</keyword>
<dbReference type="PROSITE" id="PS00211">
    <property type="entry name" value="ABC_TRANSPORTER_1"/>
    <property type="match status" value="2"/>
</dbReference>
<dbReference type="InterPro" id="IPR003439">
    <property type="entry name" value="ABC_transporter-like_ATP-bd"/>
</dbReference>
<dbReference type="InterPro" id="IPR003593">
    <property type="entry name" value="AAA+_ATPase"/>
</dbReference>
<keyword evidence="2" id="KW-0813">Transport</keyword>
<dbReference type="GO" id="GO:0055085">
    <property type="term" value="P:transmembrane transport"/>
    <property type="evidence" value="ECO:0007669"/>
    <property type="project" value="UniProtKB-ARBA"/>
</dbReference>
<proteinExistence type="inferred from homology"/>
<dbReference type="InterPro" id="IPR027417">
    <property type="entry name" value="P-loop_NTPase"/>
</dbReference>
<dbReference type="AlphaFoldDB" id="A0A517T6J9"/>
<gene>
    <name evidence="6" type="primary">gsiA</name>
    <name evidence="6" type="ORF">V22_12180</name>
</gene>
<dbReference type="InterPro" id="IPR050319">
    <property type="entry name" value="ABC_transp_ATP-bind"/>
</dbReference>